<name>A0A0S6UAT4_NEOTH</name>
<accession>A0A0S6UAT4</accession>
<protein>
    <submittedName>
        <fullName evidence="1">Predicted ATPase related to phosphate starvation-inducible protein PhoH</fullName>
    </submittedName>
</protein>
<gene>
    <name evidence="1" type="ORF">MTY_0625</name>
</gene>
<reference evidence="1" key="1">
    <citation type="journal article" date="2014" name="Gene">
        <title>Genome-guided analysis of transformation efficiency and carbon dioxide assimilation by Moorella thermoacetica Y72.</title>
        <authorList>
            <person name="Tsukahara K."/>
            <person name="Kita A."/>
            <person name="Nakashimada Y."/>
            <person name="Hoshino T."/>
            <person name="Murakami K."/>
        </authorList>
    </citation>
    <scope>NUCLEOTIDE SEQUENCE [LARGE SCALE GENOMIC DNA]</scope>
    <source>
        <strain evidence="1">Y72</strain>
    </source>
</reference>
<sequence>MRKDKQQRDEKQNLPRQAEYCRLYRFAHGLEILRTYDLKTEHKDHAEKHEHRVGSHSGKSDVAFGEYSCDLDWPDTHNQITCYGNAATGEYRLF</sequence>
<proteinExistence type="predicted"/>
<dbReference type="Proteomes" id="UP000063718">
    <property type="component" value="Unassembled WGS sequence"/>
</dbReference>
<dbReference type="EMBL" id="DF238840">
    <property type="protein sequence ID" value="GAF25293.1"/>
    <property type="molecule type" value="Genomic_DNA"/>
</dbReference>
<organism evidence="1">
    <name type="scientific">Moorella thermoacetica Y72</name>
    <dbReference type="NCBI Taxonomy" id="1325331"/>
    <lineage>
        <taxon>Bacteria</taxon>
        <taxon>Bacillati</taxon>
        <taxon>Bacillota</taxon>
        <taxon>Clostridia</taxon>
        <taxon>Neomoorellales</taxon>
        <taxon>Neomoorellaceae</taxon>
        <taxon>Neomoorella</taxon>
    </lineage>
</organism>
<dbReference type="AlphaFoldDB" id="A0A0S6UAT4"/>
<evidence type="ECO:0000313" key="1">
    <source>
        <dbReference type="EMBL" id="GAF25293.1"/>
    </source>
</evidence>